<protein>
    <submittedName>
        <fullName evidence="1">Uncharacterized protein</fullName>
    </submittedName>
</protein>
<name>A0AAW0G7J2_9APHY</name>
<dbReference type="EMBL" id="JASBNA010000019">
    <property type="protein sequence ID" value="KAK7685737.1"/>
    <property type="molecule type" value="Genomic_DNA"/>
</dbReference>
<evidence type="ECO:0000313" key="1">
    <source>
        <dbReference type="EMBL" id="KAK7685737.1"/>
    </source>
</evidence>
<reference evidence="1 2" key="1">
    <citation type="submission" date="2022-09" db="EMBL/GenBank/DDBJ databases">
        <authorList>
            <person name="Palmer J.M."/>
        </authorList>
    </citation>
    <scope>NUCLEOTIDE SEQUENCE [LARGE SCALE GENOMIC DNA]</scope>
    <source>
        <strain evidence="1 2">DSM 7382</strain>
    </source>
</reference>
<sequence>MSESNSDPLITVLDIPSYTASRGLELDHRLQSYCAKTFLLICFSYLQDCHDKYPCNSASGTHRNHLRSARHLHVQVTVLHHDDAGCTPHDETKIPSLFQMLQSSPYIAGYVELFTIH</sequence>
<dbReference type="Proteomes" id="UP001385951">
    <property type="component" value="Unassembled WGS sequence"/>
</dbReference>
<comment type="caution">
    <text evidence="1">The sequence shown here is derived from an EMBL/GenBank/DDBJ whole genome shotgun (WGS) entry which is preliminary data.</text>
</comment>
<accession>A0AAW0G7J2</accession>
<proteinExistence type="predicted"/>
<evidence type="ECO:0000313" key="2">
    <source>
        <dbReference type="Proteomes" id="UP001385951"/>
    </source>
</evidence>
<dbReference type="AlphaFoldDB" id="A0AAW0G7J2"/>
<keyword evidence="2" id="KW-1185">Reference proteome</keyword>
<organism evidence="1 2">
    <name type="scientific">Cerrena zonata</name>
    <dbReference type="NCBI Taxonomy" id="2478898"/>
    <lineage>
        <taxon>Eukaryota</taxon>
        <taxon>Fungi</taxon>
        <taxon>Dikarya</taxon>
        <taxon>Basidiomycota</taxon>
        <taxon>Agaricomycotina</taxon>
        <taxon>Agaricomycetes</taxon>
        <taxon>Polyporales</taxon>
        <taxon>Cerrenaceae</taxon>
        <taxon>Cerrena</taxon>
    </lineage>
</organism>
<gene>
    <name evidence="1" type="ORF">QCA50_011083</name>
</gene>